<dbReference type="PANTHER" id="PTHR43353:SF5">
    <property type="entry name" value="SUCCINATE-SEMIALDEHYDE DEHYDROGENASE, MITOCHONDRIAL"/>
    <property type="match status" value="1"/>
</dbReference>
<dbReference type="InterPro" id="IPR016160">
    <property type="entry name" value="Ald_DH_CS_CYS"/>
</dbReference>
<dbReference type="InterPro" id="IPR016161">
    <property type="entry name" value="Ald_DH/histidinol_DH"/>
</dbReference>
<gene>
    <name evidence="8" type="ORF">N7505_009956</name>
</gene>
<dbReference type="InterPro" id="IPR050740">
    <property type="entry name" value="Aldehyde_DH_Superfamily"/>
</dbReference>
<organism evidence="8 9">
    <name type="scientific">Penicillium chrysogenum</name>
    <name type="common">Penicillium notatum</name>
    <dbReference type="NCBI Taxonomy" id="5076"/>
    <lineage>
        <taxon>Eukaryota</taxon>
        <taxon>Fungi</taxon>
        <taxon>Dikarya</taxon>
        <taxon>Ascomycota</taxon>
        <taxon>Pezizomycotina</taxon>
        <taxon>Eurotiomycetes</taxon>
        <taxon>Eurotiomycetidae</taxon>
        <taxon>Eurotiales</taxon>
        <taxon>Aspergillaceae</taxon>
        <taxon>Penicillium</taxon>
        <taxon>Penicillium chrysogenum species complex</taxon>
    </lineage>
</organism>
<dbReference type="CDD" id="cd07103">
    <property type="entry name" value="ALDH_F5_SSADH_GabD"/>
    <property type="match status" value="1"/>
</dbReference>
<evidence type="ECO:0000256" key="3">
    <source>
        <dbReference type="ARBA" id="ARBA00023002"/>
    </source>
</evidence>
<protein>
    <recommendedName>
        <fullName evidence="2">Succinate-semialdehyde dehydrogenase, mitochondrial</fullName>
        <ecNumber evidence="1">1.2.1.24</ecNumber>
    </recommendedName>
    <alternativeName>
        <fullName evidence="4">NAD(+)-dependent succinic semialdehyde dehydrogenase</fullName>
    </alternativeName>
</protein>
<dbReference type="Pfam" id="PF00171">
    <property type="entry name" value="Aldedh"/>
    <property type="match status" value="1"/>
</dbReference>
<dbReference type="Gene3D" id="3.40.605.10">
    <property type="entry name" value="Aldehyde Dehydrogenase, Chain A, domain 1"/>
    <property type="match status" value="1"/>
</dbReference>
<reference evidence="8 9" key="1">
    <citation type="journal article" date="2023" name="IMA Fungus">
        <title>Comparative genomic study of the Penicillium genus elucidates a diverse pangenome and 15 lateral gene transfer events.</title>
        <authorList>
            <person name="Petersen C."/>
            <person name="Sorensen T."/>
            <person name="Nielsen M.R."/>
            <person name="Sondergaard T.E."/>
            <person name="Sorensen J.L."/>
            <person name="Fitzpatrick D.A."/>
            <person name="Frisvad J.C."/>
            <person name="Nielsen K.L."/>
        </authorList>
    </citation>
    <scope>NUCLEOTIDE SEQUENCE [LARGE SCALE GENOMIC DNA]</scope>
    <source>
        <strain evidence="8 9">IBT 3361</strain>
    </source>
</reference>
<sequence length="494" mass="53214">MAITTEFPISLRDPTLLDCRGLINGEWRHATNQKTFPVYEPATDSVLHQCADFGREEFLQAINAAYIGYKNFYNDTTAKDRAQLLRRWHDLITENVEDLAIILSLENGKTLAEAKGEVTYAATFVAWFAEEAVRNYGDVIPSSYAHSTVLTYKEPVGVCGIITPWNFPAAMITRKIAPAFAAGCSVVIKPPSETPFSAIALAKLALKAGVPSSLIHVIPTKDRKASLELASNPLVRKISFTGSTAVGKMLTRLASETMKKVSMELGGNAPFVVFEDADLNQAVDAALICKFRASGQTCVCANRLYVHKQVVKAFAEKLAAKVRTLKLGRGIDDGTTQGPLVNAAAVEKVKAHVADALAKGGQLWTGGQAPSHLSGFFFEPTIITGATSDMTVATEETFGPLAAIFPFESEEDVMMQANASEYGLAGYFFSQDVSRIFRIARQLECGMIGVNTGLISAAESPFGGIKESGVGREGSRYGLSEYQNIKSVTIGNLG</sequence>
<evidence type="ECO:0000256" key="5">
    <source>
        <dbReference type="PROSITE-ProRule" id="PRU10007"/>
    </source>
</evidence>
<proteinExistence type="inferred from homology"/>
<comment type="similarity">
    <text evidence="6">Belongs to the aldehyde dehydrogenase family.</text>
</comment>
<feature type="domain" description="Aldehyde dehydrogenase" evidence="7">
    <location>
        <begin position="27"/>
        <end position="488"/>
    </location>
</feature>
<keyword evidence="3 6" id="KW-0560">Oxidoreductase</keyword>
<keyword evidence="9" id="KW-1185">Reference proteome</keyword>
<evidence type="ECO:0000259" key="7">
    <source>
        <dbReference type="Pfam" id="PF00171"/>
    </source>
</evidence>
<dbReference type="InterPro" id="IPR029510">
    <property type="entry name" value="Ald_DH_CS_GLU"/>
</dbReference>
<evidence type="ECO:0000313" key="8">
    <source>
        <dbReference type="EMBL" id="KAJ5254805.1"/>
    </source>
</evidence>
<name>A0ABQ8W3T4_PENCH</name>
<feature type="active site" evidence="5">
    <location>
        <position position="264"/>
    </location>
</feature>
<accession>A0ABQ8W3T4</accession>
<dbReference type="Proteomes" id="UP001220256">
    <property type="component" value="Unassembled WGS sequence"/>
</dbReference>
<evidence type="ECO:0000256" key="1">
    <source>
        <dbReference type="ARBA" id="ARBA00013051"/>
    </source>
</evidence>
<evidence type="ECO:0000256" key="2">
    <source>
        <dbReference type="ARBA" id="ARBA00019842"/>
    </source>
</evidence>
<evidence type="ECO:0000256" key="4">
    <source>
        <dbReference type="ARBA" id="ARBA00030806"/>
    </source>
</evidence>
<dbReference type="PANTHER" id="PTHR43353">
    <property type="entry name" value="SUCCINATE-SEMIALDEHYDE DEHYDROGENASE, MITOCHONDRIAL"/>
    <property type="match status" value="1"/>
</dbReference>
<dbReference type="PROSITE" id="PS00687">
    <property type="entry name" value="ALDEHYDE_DEHYDR_GLU"/>
    <property type="match status" value="1"/>
</dbReference>
<dbReference type="EC" id="1.2.1.24" evidence="1"/>
<dbReference type="Gene3D" id="3.40.309.10">
    <property type="entry name" value="Aldehyde Dehydrogenase, Chain A, domain 2"/>
    <property type="match status" value="1"/>
</dbReference>
<comment type="caution">
    <text evidence="8">The sequence shown here is derived from an EMBL/GenBank/DDBJ whole genome shotgun (WGS) entry which is preliminary data.</text>
</comment>
<dbReference type="EMBL" id="JAPVEB010000010">
    <property type="protein sequence ID" value="KAJ5254805.1"/>
    <property type="molecule type" value="Genomic_DNA"/>
</dbReference>
<dbReference type="PROSITE" id="PS00070">
    <property type="entry name" value="ALDEHYDE_DEHYDR_CYS"/>
    <property type="match status" value="1"/>
</dbReference>
<dbReference type="InterPro" id="IPR016162">
    <property type="entry name" value="Ald_DH_N"/>
</dbReference>
<dbReference type="InterPro" id="IPR016163">
    <property type="entry name" value="Ald_DH_C"/>
</dbReference>
<evidence type="ECO:0000256" key="6">
    <source>
        <dbReference type="RuleBase" id="RU003345"/>
    </source>
</evidence>
<dbReference type="InterPro" id="IPR015590">
    <property type="entry name" value="Aldehyde_DH_dom"/>
</dbReference>
<evidence type="ECO:0000313" key="9">
    <source>
        <dbReference type="Proteomes" id="UP001220256"/>
    </source>
</evidence>
<dbReference type="SUPFAM" id="SSF53720">
    <property type="entry name" value="ALDH-like"/>
    <property type="match status" value="1"/>
</dbReference>